<feature type="compositionally biased region" description="Low complexity" evidence="1">
    <location>
        <begin position="112"/>
        <end position="142"/>
    </location>
</feature>
<name>A0ABT1JGS8_ACTCY</name>
<feature type="domain" description="Lsr2 dimerization" evidence="2">
    <location>
        <begin position="1"/>
        <end position="57"/>
    </location>
</feature>
<accession>A0ABT1JGS8</accession>
<feature type="compositionally biased region" description="Polar residues" evidence="1">
    <location>
        <begin position="145"/>
        <end position="157"/>
    </location>
</feature>
<dbReference type="EMBL" id="AUBJ02000001">
    <property type="protein sequence ID" value="MCP2331700.1"/>
    <property type="molecule type" value="Genomic_DNA"/>
</dbReference>
<keyword evidence="4" id="KW-1185">Reference proteome</keyword>
<proteinExistence type="predicted"/>
<evidence type="ECO:0000259" key="2">
    <source>
        <dbReference type="Pfam" id="PF11774"/>
    </source>
</evidence>
<feature type="region of interest" description="Disordered" evidence="1">
    <location>
        <begin position="58"/>
        <end position="157"/>
    </location>
</feature>
<sequence length="157" mass="17400">MAERVCVELVDDLDGAPAQSTVQFALDGVNYEIDLSDRNASHLREVFRPYVERARTVTQRNDRTVKKDRVARNKRRADQREATQRIREVAERGRAHQRAVREAEEEARRAELAAAAEASAQELALSQPAPAQEAPAQPAADPTRPTVSLPQFSSATG</sequence>
<comment type="caution">
    <text evidence="3">The sequence shown here is derived from an EMBL/GenBank/DDBJ whole genome shotgun (WGS) entry which is preliminary data.</text>
</comment>
<dbReference type="InterPro" id="IPR024412">
    <property type="entry name" value="Lsr2_dim_dom"/>
</dbReference>
<gene>
    <name evidence="3" type="ORF">G443_001970</name>
</gene>
<reference evidence="3 4" key="2">
    <citation type="submission" date="2022-06" db="EMBL/GenBank/DDBJ databases">
        <title>Genomic Encyclopedia of Type Strains, Phase I: the one thousand microbial genomes (KMG-I) project.</title>
        <authorList>
            <person name="Kyrpides N."/>
        </authorList>
    </citation>
    <scope>NUCLEOTIDE SEQUENCE [LARGE SCALE GENOMIC DNA]</scope>
    <source>
        <strain evidence="3 4">DSM 43889</strain>
    </source>
</reference>
<evidence type="ECO:0000313" key="3">
    <source>
        <dbReference type="EMBL" id="MCP2331700.1"/>
    </source>
</evidence>
<evidence type="ECO:0000313" key="4">
    <source>
        <dbReference type="Proteomes" id="UP000791080"/>
    </source>
</evidence>
<feature type="compositionally biased region" description="Basic and acidic residues" evidence="1">
    <location>
        <begin position="58"/>
        <end position="111"/>
    </location>
</feature>
<reference evidence="3 4" key="1">
    <citation type="submission" date="2013-07" db="EMBL/GenBank/DDBJ databases">
        <authorList>
            <consortium name="DOE Joint Genome Institute"/>
            <person name="Reeve W."/>
            <person name="Huntemann M."/>
            <person name="Han J."/>
            <person name="Chen A."/>
            <person name="Kyrpides N."/>
            <person name="Mavromatis K."/>
            <person name="Markowitz V."/>
            <person name="Palaniappan K."/>
            <person name="Ivanova N."/>
            <person name="Schaumberg A."/>
            <person name="Pati A."/>
            <person name="Liolios K."/>
            <person name="Nordberg H.P."/>
            <person name="Cantor M.N."/>
            <person name="Hua S.X."/>
            <person name="Woyke T."/>
        </authorList>
    </citation>
    <scope>NUCLEOTIDE SEQUENCE [LARGE SCALE GENOMIC DNA]</scope>
    <source>
        <strain evidence="3 4">DSM 43889</strain>
    </source>
</reference>
<dbReference type="InterPro" id="IPR042261">
    <property type="entry name" value="Lsr2-like_dimerization"/>
</dbReference>
<dbReference type="RefSeq" id="WP_035291867.1">
    <property type="nucleotide sequence ID" value="NZ_AUBJ02000001.1"/>
</dbReference>
<protein>
    <submittedName>
        <fullName evidence="3">Lsr2 protein</fullName>
    </submittedName>
</protein>
<dbReference type="Proteomes" id="UP000791080">
    <property type="component" value="Unassembled WGS sequence"/>
</dbReference>
<organism evidence="3 4">
    <name type="scientific">Actinoalloteichus caeruleus DSM 43889</name>
    <dbReference type="NCBI Taxonomy" id="1120930"/>
    <lineage>
        <taxon>Bacteria</taxon>
        <taxon>Bacillati</taxon>
        <taxon>Actinomycetota</taxon>
        <taxon>Actinomycetes</taxon>
        <taxon>Pseudonocardiales</taxon>
        <taxon>Pseudonocardiaceae</taxon>
        <taxon>Actinoalloteichus</taxon>
        <taxon>Actinoalloteichus cyanogriseus</taxon>
    </lineage>
</organism>
<evidence type="ECO:0000256" key="1">
    <source>
        <dbReference type="SAM" id="MobiDB-lite"/>
    </source>
</evidence>
<dbReference type="Gene3D" id="3.30.60.230">
    <property type="entry name" value="Lsr2, dimerization domain"/>
    <property type="match status" value="1"/>
</dbReference>
<dbReference type="Pfam" id="PF11774">
    <property type="entry name" value="Lsr2"/>
    <property type="match status" value="1"/>
</dbReference>